<protein>
    <recommendedName>
        <fullName evidence="4">ABC transporter permease</fullName>
    </recommendedName>
</protein>
<feature type="transmembrane region" description="Helical" evidence="1">
    <location>
        <begin position="155"/>
        <end position="174"/>
    </location>
</feature>
<dbReference type="PROSITE" id="PS51257">
    <property type="entry name" value="PROKAR_LIPOPROTEIN"/>
    <property type="match status" value="1"/>
</dbReference>
<evidence type="ECO:0000256" key="1">
    <source>
        <dbReference type="SAM" id="Phobius"/>
    </source>
</evidence>
<dbReference type="EMBL" id="BAABAU010000004">
    <property type="protein sequence ID" value="GAA4267505.1"/>
    <property type="molecule type" value="Genomic_DNA"/>
</dbReference>
<sequence length="243" mass="26322">MNARFVLVEFRKCLDTRSARWLLFVIAVLSTGCALLTSSNSPTLAQFVGSALLPLPLVLPIVAVLAATSDWTQRASVTTFALVPRRSRVLAARILATLATVLATTGTISLVSGCVFLIRAREAPWHTDWTGIGSTLWSLTALAIASSLTGVAMGYLLLNTPLAIAVTVLVPISYDLAFGLRYPEVAQWVSSLAFSQWLTEPTWIWSPENSLQVGSGPALTSFLLWTLAPLVAGWIRQLRREVK</sequence>
<keyword evidence="1" id="KW-1133">Transmembrane helix</keyword>
<evidence type="ECO:0000313" key="2">
    <source>
        <dbReference type="EMBL" id="GAA4267505.1"/>
    </source>
</evidence>
<accession>A0ABP8E684</accession>
<gene>
    <name evidence="2" type="ORF">GCM10022256_31170</name>
</gene>
<dbReference type="Proteomes" id="UP001501594">
    <property type="component" value="Unassembled WGS sequence"/>
</dbReference>
<feature type="transmembrane region" description="Helical" evidence="1">
    <location>
        <begin position="216"/>
        <end position="235"/>
    </location>
</feature>
<keyword evidence="1" id="KW-0472">Membrane</keyword>
<feature type="transmembrane region" description="Helical" evidence="1">
    <location>
        <begin position="90"/>
        <end position="118"/>
    </location>
</feature>
<feature type="transmembrane region" description="Helical" evidence="1">
    <location>
        <begin position="44"/>
        <end position="69"/>
    </location>
</feature>
<evidence type="ECO:0008006" key="4">
    <source>
        <dbReference type="Google" id="ProtNLM"/>
    </source>
</evidence>
<feature type="transmembrane region" description="Helical" evidence="1">
    <location>
        <begin position="21"/>
        <end position="38"/>
    </location>
</feature>
<proteinExistence type="predicted"/>
<comment type="caution">
    <text evidence="2">The sequence shown here is derived from an EMBL/GenBank/DDBJ whole genome shotgun (WGS) entry which is preliminary data.</text>
</comment>
<keyword evidence="1" id="KW-0812">Transmembrane</keyword>
<evidence type="ECO:0000313" key="3">
    <source>
        <dbReference type="Proteomes" id="UP001501594"/>
    </source>
</evidence>
<organism evidence="2 3">
    <name type="scientific">Frondihabitans peucedani</name>
    <dbReference type="NCBI Taxonomy" id="598626"/>
    <lineage>
        <taxon>Bacteria</taxon>
        <taxon>Bacillati</taxon>
        <taxon>Actinomycetota</taxon>
        <taxon>Actinomycetes</taxon>
        <taxon>Micrococcales</taxon>
        <taxon>Microbacteriaceae</taxon>
        <taxon>Frondihabitans</taxon>
    </lineage>
</organism>
<name>A0ABP8E684_9MICO</name>
<reference evidence="3" key="1">
    <citation type="journal article" date="2019" name="Int. J. Syst. Evol. Microbiol.">
        <title>The Global Catalogue of Microorganisms (GCM) 10K type strain sequencing project: providing services to taxonomists for standard genome sequencing and annotation.</title>
        <authorList>
            <consortium name="The Broad Institute Genomics Platform"/>
            <consortium name="The Broad Institute Genome Sequencing Center for Infectious Disease"/>
            <person name="Wu L."/>
            <person name="Ma J."/>
        </authorList>
    </citation>
    <scope>NUCLEOTIDE SEQUENCE [LARGE SCALE GENOMIC DNA]</scope>
    <source>
        <strain evidence="3">JCM 17442</strain>
    </source>
</reference>
<keyword evidence="3" id="KW-1185">Reference proteome</keyword>
<feature type="transmembrane region" description="Helical" evidence="1">
    <location>
        <begin position="130"/>
        <end position="148"/>
    </location>
</feature>